<keyword evidence="1" id="KW-0812">Transmembrane</keyword>
<evidence type="ECO:0000313" key="3">
    <source>
        <dbReference type="Proteomes" id="UP000198734"/>
    </source>
</evidence>
<dbReference type="OrthoDB" id="2961596at2"/>
<feature type="transmembrane region" description="Helical" evidence="1">
    <location>
        <begin position="215"/>
        <end position="237"/>
    </location>
</feature>
<protein>
    <recommendedName>
        <fullName evidence="4">Lipopolysaccharide biosynthesis protein</fullName>
    </recommendedName>
</protein>
<proteinExistence type="predicted"/>
<evidence type="ECO:0000256" key="1">
    <source>
        <dbReference type="SAM" id="Phobius"/>
    </source>
</evidence>
<accession>A0A1I5ZAE4</accession>
<keyword evidence="1" id="KW-1133">Transmembrane helix</keyword>
<dbReference type="STRING" id="126156.SAMN05421670_2534"/>
<sequence length="245" mass="27348">MAENKTYRLYDSLEFFWKKKVWFIIIPVILALLGYLGAMVLPKDGDYVGKSTIFTGSVKLEALTNPEHIEAKYGQNFSGPTKAFVPTRSYIKVETYGDNKEELTKELTQFNDQLLDGLMTQHDKVIQGTEAYAQTQSKRVENLTTAIKSYQGILNETVIKAVESNIGALLSTAEMDLTNALATEQRVRNDIITYEQPAIANTYVVETKSYGLEGAIAGFILGILAAILTLSLWKYILEARGSKRV</sequence>
<dbReference type="EMBL" id="FOXU01000004">
    <property type="protein sequence ID" value="SFQ53087.1"/>
    <property type="molecule type" value="Genomic_DNA"/>
</dbReference>
<keyword evidence="1" id="KW-0472">Membrane</keyword>
<dbReference type="AlphaFoldDB" id="A0A1I5ZAE4"/>
<dbReference type="Proteomes" id="UP000198734">
    <property type="component" value="Unassembled WGS sequence"/>
</dbReference>
<feature type="transmembrane region" description="Helical" evidence="1">
    <location>
        <begin position="21"/>
        <end position="41"/>
    </location>
</feature>
<keyword evidence="3" id="KW-1185">Reference proteome</keyword>
<reference evidence="3" key="1">
    <citation type="submission" date="2016-10" db="EMBL/GenBank/DDBJ databases">
        <authorList>
            <person name="Varghese N."/>
            <person name="Submissions S."/>
        </authorList>
    </citation>
    <scope>NUCLEOTIDE SEQUENCE [LARGE SCALE GENOMIC DNA]</scope>
    <source>
        <strain evidence="3">DSM 11706</strain>
    </source>
</reference>
<evidence type="ECO:0008006" key="4">
    <source>
        <dbReference type="Google" id="ProtNLM"/>
    </source>
</evidence>
<gene>
    <name evidence="2" type="ORF">SAMN05421670_2534</name>
</gene>
<name>A0A1I5ZAE4_9BACI</name>
<evidence type="ECO:0000313" key="2">
    <source>
        <dbReference type="EMBL" id="SFQ53087.1"/>
    </source>
</evidence>
<dbReference type="RefSeq" id="WP_093537253.1">
    <property type="nucleotide sequence ID" value="NZ_FOXU01000004.1"/>
</dbReference>
<organism evidence="2 3">
    <name type="scientific">Psychrobacillus psychrotolerans</name>
    <dbReference type="NCBI Taxonomy" id="126156"/>
    <lineage>
        <taxon>Bacteria</taxon>
        <taxon>Bacillati</taxon>
        <taxon>Bacillota</taxon>
        <taxon>Bacilli</taxon>
        <taxon>Bacillales</taxon>
        <taxon>Bacillaceae</taxon>
        <taxon>Psychrobacillus</taxon>
    </lineage>
</organism>